<dbReference type="AlphaFoldDB" id="A0A834KHF0"/>
<name>A0A834KHF0_VESPE</name>
<proteinExistence type="predicted"/>
<dbReference type="Proteomes" id="UP000600918">
    <property type="component" value="Unassembled WGS sequence"/>
</dbReference>
<accession>A0A834KHF0</accession>
<gene>
    <name evidence="1" type="ORF">H0235_014780</name>
</gene>
<evidence type="ECO:0000313" key="1">
    <source>
        <dbReference type="EMBL" id="KAF7404086.1"/>
    </source>
</evidence>
<sequence>MVLKSVGRSRKQVRAGSFAPVYVVFYSGDKLPIRSKIKRGRNYLGKFPIALTFLFRYELIVGKAVLFISERRIYLFAFYYPPVRREENT</sequence>
<evidence type="ECO:0000313" key="2">
    <source>
        <dbReference type="Proteomes" id="UP000600918"/>
    </source>
</evidence>
<reference evidence="1" key="1">
    <citation type="journal article" date="2020" name="G3 (Bethesda)">
        <title>High-Quality Assemblies for Three Invasive Social Wasps from the &lt;i&gt;Vespula&lt;/i&gt; Genus.</title>
        <authorList>
            <person name="Harrop T.W.R."/>
            <person name="Guhlin J."/>
            <person name="McLaughlin G.M."/>
            <person name="Permina E."/>
            <person name="Stockwell P."/>
            <person name="Gilligan J."/>
            <person name="Le Lec M.F."/>
            <person name="Gruber M.A.M."/>
            <person name="Quinn O."/>
            <person name="Lovegrove M."/>
            <person name="Duncan E.J."/>
            <person name="Remnant E.J."/>
            <person name="Van Eeckhoven J."/>
            <person name="Graham B."/>
            <person name="Knapp R.A."/>
            <person name="Langford K.W."/>
            <person name="Kronenberg Z."/>
            <person name="Press M.O."/>
            <person name="Eacker S.M."/>
            <person name="Wilson-Rankin E.E."/>
            <person name="Purcell J."/>
            <person name="Lester P.J."/>
            <person name="Dearden P.K."/>
        </authorList>
    </citation>
    <scope>NUCLEOTIDE SEQUENCE</scope>
    <source>
        <strain evidence="1">Volc-1</strain>
    </source>
</reference>
<comment type="caution">
    <text evidence="1">The sequence shown here is derived from an EMBL/GenBank/DDBJ whole genome shotgun (WGS) entry which is preliminary data.</text>
</comment>
<organism evidence="1 2">
    <name type="scientific">Vespula pensylvanica</name>
    <name type="common">Western yellow jacket</name>
    <name type="synonym">Wasp</name>
    <dbReference type="NCBI Taxonomy" id="30213"/>
    <lineage>
        <taxon>Eukaryota</taxon>
        <taxon>Metazoa</taxon>
        <taxon>Ecdysozoa</taxon>
        <taxon>Arthropoda</taxon>
        <taxon>Hexapoda</taxon>
        <taxon>Insecta</taxon>
        <taxon>Pterygota</taxon>
        <taxon>Neoptera</taxon>
        <taxon>Endopterygota</taxon>
        <taxon>Hymenoptera</taxon>
        <taxon>Apocrita</taxon>
        <taxon>Aculeata</taxon>
        <taxon>Vespoidea</taxon>
        <taxon>Vespidae</taxon>
        <taxon>Vespinae</taxon>
        <taxon>Vespula</taxon>
    </lineage>
</organism>
<keyword evidence="2" id="KW-1185">Reference proteome</keyword>
<dbReference type="EMBL" id="JACSDY010000016">
    <property type="protein sequence ID" value="KAF7404086.1"/>
    <property type="molecule type" value="Genomic_DNA"/>
</dbReference>
<protein>
    <submittedName>
        <fullName evidence="1">Uncharacterized protein</fullName>
    </submittedName>
</protein>